<dbReference type="EMBL" id="WMII01000009">
    <property type="protein sequence ID" value="MTH64758.1"/>
    <property type="molecule type" value="Genomic_DNA"/>
</dbReference>
<keyword evidence="1" id="KW-0812">Transmembrane</keyword>
<keyword evidence="3" id="KW-1185">Reference proteome</keyword>
<keyword evidence="1" id="KW-0472">Membrane</keyword>
<dbReference type="RefSeq" id="WP_155044650.1">
    <property type="nucleotide sequence ID" value="NZ_WMIH01000009.1"/>
</dbReference>
<organism evidence="2 3">
    <name type="scientific">Paracoccus shanxieyensis</name>
    <dbReference type="NCBI Taxonomy" id="2675752"/>
    <lineage>
        <taxon>Bacteria</taxon>
        <taxon>Pseudomonadati</taxon>
        <taxon>Pseudomonadota</taxon>
        <taxon>Alphaproteobacteria</taxon>
        <taxon>Rhodobacterales</taxon>
        <taxon>Paracoccaceae</taxon>
        <taxon>Paracoccus</taxon>
    </lineage>
</organism>
<evidence type="ECO:0000313" key="3">
    <source>
        <dbReference type="Proteomes" id="UP000478740"/>
    </source>
</evidence>
<dbReference type="AlphaFoldDB" id="A0A6L6IYW1"/>
<comment type="caution">
    <text evidence="2">The sequence shown here is derived from an EMBL/GenBank/DDBJ whole genome shotgun (WGS) entry which is preliminary data.</text>
</comment>
<accession>A0A6L6IYW1</accession>
<protein>
    <submittedName>
        <fullName evidence="2">Uncharacterized protein</fullName>
    </submittedName>
</protein>
<gene>
    <name evidence="2" type="ORF">GL284_10805</name>
</gene>
<evidence type="ECO:0000256" key="1">
    <source>
        <dbReference type="SAM" id="Phobius"/>
    </source>
</evidence>
<evidence type="ECO:0000313" key="2">
    <source>
        <dbReference type="EMBL" id="MTH64758.1"/>
    </source>
</evidence>
<sequence>MARARVTLGAVTCPRPTFRTAATGVRNIRTDQRVTPDNWKRRFPMKGLIAWFLGVPIVVIVLLYVTGIF</sequence>
<feature type="transmembrane region" description="Helical" evidence="1">
    <location>
        <begin position="48"/>
        <end position="68"/>
    </location>
</feature>
<name>A0A6L6IYW1_9RHOB</name>
<dbReference type="Proteomes" id="UP000478740">
    <property type="component" value="Unassembled WGS sequence"/>
</dbReference>
<reference evidence="2 3" key="1">
    <citation type="submission" date="2019-11" db="EMBL/GenBank/DDBJ databases">
        <authorList>
            <person name="Dong K."/>
        </authorList>
    </citation>
    <scope>NUCLEOTIDE SEQUENCE [LARGE SCALE GENOMIC DNA]</scope>
    <source>
        <strain evidence="2 3">DK608</strain>
    </source>
</reference>
<proteinExistence type="predicted"/>
<keyword evidence="1" id="KW-1133">Transmembrane helix</keyword>